<accession>A0A218WPQ8</accession>
<protein>
    <submittedName>
        <fullName evidence="1">Uncharacterized protein</fullName>
    </submittedName>
</protein>
<proteinExistence type="predicted"/>
<gene>
    <name evidence="1" type="ORF">CDL15_Pgr013254</name>
</gene>
<name>A0A218WPQ8_PUNGR</name>
<evidence type="ECO:0000313" key="2">
    <source>
        <dbReference type="Proteomes" id="UP000197138"/>
    </source>
</evidence>
<comment type="caution">
    <text evidence="1">The sequence shown here is derived from an EMBL/GenBank/DDBJ whole genome shotgun (WGS) entry which is preliminary data.</text>
</comment>
<dbReference type="Proteomes" id="UP000197138">
    <property type="component" value="Unassembled WGS sequence"/>
</dbReference>
<dbReference type="EMBL" id="MTKT01003779">
    <property type="protein sequence ID" value="OWM74350.1"/>
    <property type="molecule type" value="Genomic_DNA"/>
</dbReference>
<dbReference type="AlphaFoldDB" id="A0A218WPQ8"/>
<reference evidence="2" key="1">
    <citation type="journal article" date="2017" name="Plant J.">
        <title>The pomegranate (Punica granatum L.) genome and the genomics of punicalagin biosynthesis.</title>
        <authorList>
            <person name="Qin G."/>
            <person name="Xu C."/>
            <person name="Ming R."/>
            <person name="Tang H."/>
            <person name="Guyot R."/>
            <person name="Kramer E.M."/>
            <person name="Hu Y."/>
            <person name="Yi X."/>
            <person name="Qi Y."/>
            <person name="Xu X."/>
            <person name="Gao Z."/>
            <person name="Pan H."/>
            <person name="Jian J."/>
            <person name="Tian Y."/>
            <person name="Yue Z."/>
            <person name="Xu Y."/>
        </authorList>
    </citation>
    <scope>NUCLEOTIDE SEQUENCE [LARGE SCALE GENOMIC DNA]</scope>
    <source>
        <strain evidence="2">cv. Dabenzi</strain>
    </source>
</reference>
<evidence type="ECO:0000313" key="1">
    <source>
        <dbReference type="EMBL" id="OWM74350.1"/>
    </source>
</evidence>
<sequence length="61" mass="7044">MTAPGMTQKSSRKVLVCKEEAAEEQMDGVWEKRKREKGACTQFVQLEQREQSYDQQSMGMT</sequence>
<organism evidence="1 2">
    <name type="scientific">Punica granatum</name>
    <name type="common">Pomegranate</name>
    <dbReference type="NCBI Taxonomy" id="22663"/>
    <lineage>
        <taxon>Eukaryota</taxon>
        <taxon>Viridiplantae</taxon>
        <taxon>Streptophyta</taxon>
        <taxon>Embryophyta</taxon>
        <taxon>Tracheophyta</taxon>
        <taxon>Spermatophyta</taxon>
        <taxon>Magnoliopsida</taxon>
        <taxon>eudicotyledons</taxon>
        <taxon>Gunneridae</taxon>
        <taxon>Pentapetalae</taxon>
        <taxon>rosids</taxon>
        <taxon>malvids</taxon>
        <taxon>Myrtales</taxon>
        <taxon>Lythraceae</taxon>
        <taxon>Punica</taxon>
    </lineage>
</organism>